<reference evidence="2 3" key="1">
    <citation type="submission" date="2023-03" db="EMBL/GenBank/DDBJ databases">
        <title>Bacillus Genome Sequencing.</title>
        <authorList>
            <person name="Dunlap C."/>
        </authorList>
    </citation>
    <scope>NUCLEOTIDE SEQUENCE [LARGE SCALE GENOMIC DNA]</scope>
    <source>
        <strain evidence="2 3">B-4107</strain>
    </source>
</reference>
<feature type="transmembrane region" description="Helical" evidence="1">
    <location>
        <begin position="21"/>
        <end position="41"/>
    </location>
</feature>
<evidence type="ECO:0000256" key="1">
    <source>
        <dbReference type="SAM" id="Phobius"/>
    </source>
</evidence>
<dbReference type="Proteomes" id="UP001341820">
    <property type="component" value="Unassembled WGS sequence"/>
</dbReference>
<proteinExistence type="predicted"/>
<keyword evidence="1" id="KW-0812">Transmembrane</keyword>
<accession>A0ABU6NMV0</accession>
<name>A0ABU6NMV0_9BACI</name>
<gene>
    <name evidence="2" type="ORF">P5F74_08075</name>
</gene>
<evidence type="ECO:0000313" key="2">
    <source>
        <dbReference type="EMBL" id="MED4128087.1"/>
    </source>
</evidence>
<evidence type="ECO:0000313" key="3">
    <source>
        <dbReference type="Proteomes" id="UP001341820"/>
    </source>
</evidence>
<sequence length="282" mass="32055">MKNIKKTQTTTIKKTENTTKILNFIKSALFQKDFLSLYLIVYHKILRKKIKKEGKIMRKVQLGFMSVILLASTLLSPLESFAQESEENTNYNPDDLEIPLIVKDMYIDDNGSLVTEYEDIEEIEYVGNTIVSVNGDEYTDHSADVEPSFGIMSACAPMTSKKLDKETKKATEKRLGWHPDFPKEGRRANNFWFSNTAKTSVTYNIGANFHVASIGISVAKGATASGWSISSNQNKWMRPATFGDLWDQTWTVTTRYTCPNRTTTSKSYTTTAKKIFYRAREV</sequence>
<dbReference type="EMBL" id="JAROAS010000011">
    <property type="protein sequence ID" value="MED4128087.1"/>
    <property type="molecule type" value="Genomic_DNA"/>
</dbReference>
<keyword evidence="3" id="KW-1185">Reference proteome</keyword>
<protein>
    <submittedName>
        <fullName evidence="2">Uncharacterized protein</fullName>
    </submittedName>
</protein>
<keyword evidence="1" id="KW-1133">Transmembrane helix</keyword>
<organism evidence="2 3">
    <name type="scientific">Shouchella miscanthi</name>
    <dbReference type="NCBI Taxonomy" id="2598861"/>
    <lineage>
        <taxon>Bacteria</taxon>
        <taxon>Bacillati</taxon>
        <taxon>Bacillota</taxon>
        <taxon>Bacilli</taxon>
        <taxon>Bacillales</taxon>
        <taxon>Bacillaceae</taxon>
        <taxon>Shouchella</taxon>
    </lineage>
</organism>
<comment type="caution">
    <text evidence="2">The sequence shown here is derived from an EMBL/GenBank/DDBJ whole genome shotgun (WGS) entry which is preliminary data.</text>
</comment>
<keyword evidence="1" id="KW-0472">Membrane</keyword>
<dbReference type="RefSeq" id="WP_328236880.1">
    <property type="nucleotide sequence ID" value="NZ_JAROAS010000011.1"/>
</dbReference>